<protein>
    <submittedName>
        <fullName evidence="3">BZIP domain-containing protein</fullName>
    </submittedName>
</protein>
<accession>A0A914DDJ6</accession>
<name>A0A914DDJ6_9BILA</name>
<feature type="coiled-coil region" evidence="1">
    <location>
        <begin position="62"/>
        <end position="110"/>
    </location>
</feature>
<dbReference type="SUPFAM" id="SSF57959">
    <property type="entry name" value="Leucine zipper domain"/>
    <property type="match status" value="1"/>
</dbReference>
<dbReference type="Gene3D" id="1.20.5.170">
    <property type="match status" value="1"/>
</dbReference>
<dbReference type="InterPro" id="IPR046347">
    <property type="entry name" value="bZIP_sf"/>
</dbReference>
<sequence>MSKRYLESYASLTKWCKTNYRFRLNIESKKKRKRGRPIKEKYKNVPVRELNELKRKDNKEAALKYRQRVREERNEVKKLKKENSMLIVENSKLREELEQLKKSIAHSSSMVFTI</sequence>
<dbReference type="WBParaSite" id="ACRNAN_scaffold233.g8466.t1">
    <property type="protein sequence ID" value="ACRNAN_scaffold233.g8466.t1"/>
    <property type="gene ID" value="ACRNAN_scaffold233.g8466"/>
</dbReference>
<dbReference type="AlphaFoldDB" id="A0A914DDJ6"/>
<evidence type="ECO:0000313" key="3">
    <source>
        <dbReference type="WBParaSite" id="ACRNAN_scaffold233.g8466.t1"/>
    </source>
</evidence>
<dbReference type="Proteomes" id="UP000887540">
    <property type="component" value="Unplaced"/>
</dbReference>
<evidence type="ECO:0000256" key="1">
    <source>
        <dbReference type="SAM" id="Coils"/>
    </source>
</evidence>
<evidence type="ECO:0000313" key="2">
    <source>
        <dbReference type="Proteomes" id="UP000887540"/>
    </source>
</evidence>
<reference evidence="3" key="1">
    <citation type="submission" date="2022-11" db="UniProtKB">
        <authorList>
            <consortium name="WormBaseParasite"/>
        </authorList>
    </citation>
    <scope>IDENTIFICATION</scope>
</reference>
<keyword evidence="1" id="KW-0175">Coiled coil</keyword>
<keyword evidence="2" id="KW-1185">Reference proteome</keyword>
<proteinExistence type="predicted"/>
<dbReference type="GO" id="GO:0003700">
    <property type="term" value="F:DNA-binding transcription factor activity"/>
    <property type="evidence" value="ECO:0007669"/>
    <property type="project" value="InterPro"/>
</dbReference>
<organism evidence="2 3">
    <name type="scientific">Acrobeloides nanus</name>
    <dbReference type="NCBI Taxonomy" id="290746"/>
    <lineage>
        <taxon>Eukaryota</taxon>
        <taxon>Metazoa</taxon>
        <taxon>Ecdysozoa</taxon>
        <taxon>Nematoda</taxon>
        <taxon>Chromadorea</taxon>
        <taxon>Rhabditida</taxon>
        <taxon>Tylenchina</taxon>
        <taxon>Cephalobomorpha</taxon>
        <taxon>Cephaloboidea</taxon>
        <taxon>Cephalobidae</taxon>
        <taxon>Acrobeloides</taxon>
    </lineage>
</organism>